<dbReference type="EC" id="1.1.1.271" evidence="5"/>
<evidence type="ECO:0000256" key="4">
    <source>
        <dbReference type="ARBA" id="ARBA00023235"/>
    </source>
</evidence>
<dbReference type="Pfam" id="PF01370">
    <property type="entry name" value="Epimerase"/>
    <property type="match status" value="1"/>
</dbReference>
<dbReference type="UniPathway" id="UPA00128">
    <property type="reaction ID" value="UER00191"/>
</dbReference>
<dbReference type="AlphaFoldDB" id="A0A1F8GCD6"/>
<dbReference type="InterPro" id="IPR028614">
    <property type="entry name" value="GDP_fucose/colitose_synth"/>
</dbReference>
<comment type="catalytic activity">
    <reaction evidence="5">
        <text>GDP-beta-L-fucose + NADP(+) = GDP-4-dehydro-alpha-D-rhamnose + NADPH + H(+)</text>
        <dbReference type="Rhea" id="RHEA:18885"/>
        <dbReference type="ChEBI" id="CHEBI:15378"/>
        <dbReference type="ChEBI" id="CHEBI:57273"/>
        <dbReference type="ChEBI" id="CHEBI:57783"/>
        <dbReference type="ChEBI" id="CHEBI:57964"/>
        <dbReference type="ChEBI" id="CHEBI:58349"/>
        <dbReference type="EC" id="1.1.1.271"/>
    </reaction>
</comment>
<dbReference type="GO" id="GO:0070401">
    <property type="term" value="F:NADP+ binding"/>
    <property type="evidence" value="ECO:0007669"/>
    <property type="project" value="UniProtKB-UniRule"/>
</dbReference>
<dbReference type="PANTHER" id="PTHR43238">
    <property type="entry name" value="GDP-L-FUCOSE SYNTHASE"/>
    <property type="match status" value="1"/>
</dbReference>
<dbReference type="HAMAP" id="MF_00956">
    <property type="entry name" value="GDP_fucose_synth"/>
    <property type="match status" value="1"/>
</dbReference>
<dbReference type="EMBL" id="MGKI01000014">
    <property type="protein sequence ID" value="OGN22119.1"/>
    <property type="molecule type" value="Genomic_DNA"/>
</dbReference>
<name>A0A1F8GCD6_9BACT</name>
<proteinExistence type="inferred from homology"/>
<dbReference type="GO" id="GO:0042351">
    <property type="term" value="P:'de novo' GDP-L-fucose biosynthetic process"/>
    <property type="evidence" value="ECO:0007669"/>
    <property type="project" value="UniProtKB-UniRule"/>
</dbReference>
<evidence type="ECO:0000313" key="8">
    <source>
        <dbReference type="Proteomes" id="UP000178227"/>
    </source>
</evidence>
<comment type="similarity">
    <text evidence="1 5">Belongs to the NAD(P)-dependent epimerase/dehydratase family. Fucose synthase subfamily.</text>
</comment>
<sequence length="319" mass="35860">MDKNSKIYIAGHTGLLGSAIVRTLKNNGFRNLVTGDNMHLDLTDKLSVSKFFAQELPEYVFLCAAKVGNIAENIKYPADFIIKNILIQQNVVLAAHVAGVKKLLFFGANCCYPRECPQPMREEYLMTGPLEPTNRAYAMAKLAGIEMCRAFNVQYGTNFIVAIPASMYGENDHFEHDRAHVLPDMIKKFHNAMVSDMPEVVLWGDGSPRREFIYVDDVADASVFLMDNFSPLEEEIERGDILINVGTGIDYSIAELADVVGSVVGYKGKIVWDDSKPNGMPRKLLDSSRLRAMGWQSKVDILEGIRRTYQRYIHDIKQI</sequence>
<dbReference type="Proteomes" id="UP000178227">
    <property type="component" value="Unassembled WGS sequence"/>
</dbReference>
<keyword evidence="5" id="KW-0511">Multifunctional enzyme</keyword>
<comment type="pathway">
    <text evidence="5">Nucleotide-sugar biosynthesis; GDP-L-fucose biosynthesis via de novo pathway; GDP-L-fucose from GDP-alpha-D-mannose: step 2/2.</text>
</comment>
<dbReference type="GO" id="GO:0016853">
    <property type="term" value="F:isomerase activity"/>
    <property type="evidence" value="ECO:0007669"/>
    <property type="project" value="UniProtKB-KW"/>
</dbReference>
<dbReference type="Gene3D" id="3.40.50.720">
    <property type="entry name" value="NAD(P)-binding Rossmann-like Domain"/>
    <property type="match status" value="1"/>
</dbReference>
<evidence type="ECO:0000256" key="1">
    <source>
        <dbReference type="ARBA" id="ARBA00005959"/>
    </source>
</evidence>
<dbReference type="Gene3D" id="3.90.25.10">
    <property type="entry name" value="UDP-galactose 4-epimerase, domain 1"/>
    <property type="match status" value="1"/>
</dbReference>
<feature type="site" description="Important for catalytic activity" evidence="5">
    <location>
        <position position="110"/>
    </location>
</feature>
<keyword evidence="4 5" id="KW-0413">Isomerase</keyword>
<evidence type="ECO:0000313" key="7">
    <source>
        <dbReference type="EMBL" id="OGN22119.1"/>
    </source>
</evidence>
<feature type="binding site" evidence="5">
    <location>
        <position position="203"/>
    </location>
    <ligand>
        <name>substrate</name>
    </ligand>
</feature>
<evidence type="ECO:0000259" key="6">
    <source>
        <dbReference type="Pfam" id="PF01370"/>
    </source>
</evidence>
<feature type="binding site" evidence="5">
    <location>
        <position position="210"/>
    </location>
    <ligand>
        <name>substrate</name>
    </ligand>
</feature>
<feature type="active site" description="Proton donor/acceptor" evidence="5">
    <location>
        <position position="137"/>
    </location>
</feature>
<dbReference type="STRING" id="1802694.A2918_03090"/>
<feature type="binding site" evidence="5">
    <location>
        <position position="180"/>
    </location>
    <ligand>
        <name>NADP(+)</name>
        <dbReference type="ChEBI" id="CHEBI:58349"/>
    </ligand>
</feature>
<evidence type="ECO:0000256" key="5">
    <source>
        <dbReference type="HAMAP-Rule" id="MF_00956"/>
    </source>
</evidence>
<reference evidence="7 8" key="1">
    <citation type="journal article" date="2016" name="Nat. Commun.">
        <title>Thousands of microbial genomes shed light on interconnected biogeochemical processes in an aquifer system.</title>
        <authorList>
            <person name="Anantharaman K."/>
            <person name="Brown C.T."/>
            <person name="Hug L.A."/>
            <person name="Sharon I."/>
            <person name="Castelle C.J."/>
            <person name="Probst A.J."/>
            <person name="Thomas B.C."/>
            <person name="Singh A."/>
            <person name="Wilkins M.J."/>
            <person name="Karaoz U."/>
            <person name="Brodie E.L."/>
            <person name="Williams K.H."/>
            <person name="Hubbard S.S."/>
            <person name="Banfield J.F."/>
        </authorList>
    </citation>
    <scope>NUCLEOTIDE SEQUENCE [LARGE SCALE GENOMIC DNA]</scope>
</reference>
<keyword evidence="3 5" id="KW-0560">Oxidoreductase</keyword>
<keyword evidence="2 5" id="KW-0521">NADP</keyword>
<feature type="binding site" evidence="5">
    <location>
        <position position="141"/>
    </location>
    <ligand>
        <name>NADP(+)</name>
        <dbReference type="ChEBI" id="CHEBI:58349"/>
    </ligand>
</feature>
<dbReference type="InterPro" id="IPR036291">
    <property type="entry name" value="NAD(P)-bd_dom_sf"/>
</dbReference>
<comment type="caution">
    <text evidence="5">Lacks conserved residue(s) required for the propagation of feature annotation.</text>
</comment>
<feature type="binding site" evidence="5">
    <location>
        <position position="188"/>
    </location>
    <ligand>
        <name>substrate</name>
    </ligand>
</feature>
<dbReference type="CDD" id="cd05239">
    <property type="entry name" value="GDP_FS_SDR_e"/>
    <property type="match status" value="1"/>
</dbReference>
<comment type="function">
    <text evidence="5">Catalyzes the two-step NADP-dependent conversion of GDP-4-dehydro-6-deoxy-D-mannose to GDP-fucose, involving an epimerase and a reductase reaction.</text>
</comment>
<comment type="caution">
    <text evidence="7">The sequence shown here is derived from an EMBL/GenBank/DDBJ whole genome shotgun (WGS) entry which is preliminary data.</text>
</comment>
<accession>A0A1F8GCD6</accession>
<feature type="binding site" evidence="5">
    <location>
        <begin position="11"/>
        <end position="17"/>
    </location>
    <ligand>
        <name>NADP(+)</name>
        <dbReference type="ChEBI" id="CHEBI:58349"/>
    </ligand>
</feature>
<feature type="domain" description="NAD-dependent epimerase/dehydratase" evidence="6">
    <location>
        <begin position="7"/>
        <end position="230"/>
    </location>
</feature>
<organism evidence="7 8">
    <name type="scientific">Candidatus Yanofskybacteria bacterium RIFCSPLOWO2_01_FULL_42_49</name>
    <dbReference type="NCBI Taxonomy" id="1802694"/>
    <lineage>
        <taxon>Bacteria</taxon>
        <taxon>Candidatus Yanofskyibacteriota</taxon>
    </lineage>
</organism>
<dbReference type="SUPFAM" id="SSF51735">
    <property type="entry name" value="NAD(P)-binding Rossmann-fold domains"/>
    <property type="match status" value="1"/>
</dbReference>
<gene>
    <name evidence="5" type="primary">fcl</name>
    <name evidence="7" type="ORF">A2918_03090</name>
</gene>
<dbReference type="InterPro" id="IPR001509">
    <property type="entry name" value="Epimerase_deHydtase"/>
</dbReference>
<dbReference type="GO" id="GO:0050577">
    <property type="term" value="F:GDP-L-fucose synthase activity"/>
    <property type="evidence" value="ECO:0007669"/>
    <property type="project" value="UniProtKB-UniRule"/>
</dbReference>
<evidence type="ECO:0000256" key="3">
    <source>
        <dbReference type="ARBA" id="ARBA00023002"/>
    </source>
</evidence>
<evidence type="ECO:0000256" key="2">
    <source>
        <dbReference type="ARBA" id="ARBA00022857"/>
    </source>
</evidence>
<protein>
    <recommendedName>
        <fullName evidence="5">GDP-L-fucose synthase</fullName>
        <ecNumber evidence="5">1.1.1.271</ecNumber>
    </recommendedName>
    <alternativeName>
        <fullName evidence="5">GDP-4-keto-6-deoxy-D-mannose-3,5-epimerase-4-reductase</fullName>
    </alternativeName>
</protein>
<dbReference type="PANTHER" id="PTHR43238:SF1">
    <property type="entry name" value="GDP-L-FUCOSE SYNTHASE"/>
    <property type="match status" value="1"/>
</dbReference>